<dbReference type="EMBL" id="AY649227">
    <property type="protein sequence ID" value="AAT69144.1"/>
    <property type="molecule type" value="Genomic_DNA"/>
</dbReference>
<dbReference type="EMBL" id="AY219134">
    <property type="protein sequence ID" value="AAO37221.1"/>
    <property type="molecule type" value="mRNA"/>
</dbReference>
<reference evidence="2" key="3">
    <citation type="submission" date="2004-06" db="EMBL/GenBank/DDBJ databases">
        <title>Arabidopsis thaliana ORF clones of hypothetical genes.</title>
        <authorList>
            <person name="Underwood B.A."/>
            <person name="Xiao Y."/>
            <person name="Moskal W."/>
            <person name="Torian U."/>
            <person name="Redman J."/>
            <person name="Wu H.C."/>
            <person name="Utterback T."/>
            <person name="Town C.D."/>
        </authorList>
    </citation>
    <scope>NUCLEOTIDE SEQUENCE</scope>
</reference>
<organism evidence="1">
    <name type="scientific">Arabidopsis thaliana</name>
    <name type="common">Mouse-ear cress</name>
    <dbReference type="NCBI Taxonomy" id="3702"/>
    <lineage>
        <taxon>Eukaryota</taxon>
        <taxon>Viridiplantae</taxon>
        <taxon>Streptophyta</taxon>
        <taxon>Embryophyta</taxon>
        <taxon>Tracheophyta</taxon>
        <taxon>Spermatophyta</taxon>
        <taxon>Magnoliopsida</taxon>
        <taxon>eudicotyledons</taxon>
        <taxon>Gunneridae</taxon>
        <taxon>Pentapetalae</taxon>
        <taxon>rosids</taxon>
        <taxon>malvids</taxon>
        <taxon>Brassicales</taxon>
        <taxon>Brassicaceae</taxon>
        <taxon>Camelineae</taxon>
        <taxon>Arabidopsis</taxon>
    </lineage>
</organism>
<reference evidence="1" key="1">
    <citation type="journal article" date="2002" name="Plant Physiol.">
        <title>Cloning and sequencing of cDNAs for hypothetical genes from chromosome 2 of Arabidopsis.</title>
        <authorList>
            <person name="Xiao Y.-L."/>
            <person name="Malik M."/>
            <person name="Whitelaw C.A."/>
            <person name="Town C.D."/>
        </authorList>
    </citation>
    <scope>NUCLEOTIDE SEQUENCE</scope>
</reference>
<protein>
    <submittedName>
        <fullName evidence="1">Uncharacterized protein At2g30115/T27E13.22</fullName>
    </submittedName>
</protein>
<dbReference type="AlphaFoldDB" id="Q84WX7"/>
<evidence type="ECO:0000313" key="1">
    <source>
        <dbReference type="EMBL" id="AAO37221.1"/>
    </source>
</evidence>
<accession>Q84WX7</accession>
<gene>
    <name evidence="2" type="ordered locus">At2g30115</name>
    <name evidence="1" type="ordered locus">At2g30115/T27E13.22</name>
</gene>
<reference evidence="1" key="2">
    <citation type="submission" date="2003-01" db="EMBL/GenBank/DDBJ databases">
        <title>Reconstruction of cDNA sequences for hypothetical genes in Arabidopsis thaliana from 5' and 3' RACE products.</title>
        <authorList>
            <person name="Xiao Y."/>
            <person name="Smith S.R."/>
            <person name="Ishmael N."/>
            <person name="Kumar N."/>
            <person name="Redman J."/>
            <person name="Riedmuller S."/>
            <person name="Utterback T."/>
            <person name="Whitelaw C.A."/>
            <person name="Fraser C.M."/>
            <person name="Town C.D."/>
        </authorList>
    </citation>
    <scope>NUCLEOTIDE SEQUENCE</scope>
</reference>
<proteinExistence type="evidence at transcript level"/>
<sequence length="113" mass="13309">MGQEVVSTSSKLAYLRYHDDLPIEFVDDWLKGWSLAEYNYKGKSLYTLNFSPQAKSFITLRKNKNGVVQNIFPRRVLMMLVKERNPLVLPKRRGLLIKTRLTKWQRKLKLGKP</sequence>
<name>Q84WX7_ARATH</name>
<evidence type="ECO:0000313" key="2">
    <source>
        <dbReference type="EMBL" id="AAT69144.1"/>
    </source>
</evidence>